<organism evidence="8 9">
    <name type="scientific">Lysobacter silvisoli</name>
    <dbReference type="NCBI Taxonomy" id="2293254"/>
    <lineage>
        <taxon>Bacteria</taxon>
        <taxon>Pseudomonadati</taxon>
        <taxon>Pseudomonadota</taxon>
        <taxon>Gammaproteobacteria</taxon>
        <taxon>Lysobacterales</taxon>
        <taxon>Lysobacteraceae</taxon>
        <taxon>Lysobacter</taxon>
    </lineage>
</organism>
<dbReference type="OrthoDB" id="105475at2"/>
<proteinExistence type="inferred from homology"/>
<evidence type="ECO:0000256" key="6">
    <source>
        <dbReference type="ARBA" id="ARBA00022833"/>
    </source>
</evidence>
<evidence type="ECO:0000256" key="3">
    <source>
        <dbReference type="ARBA" id="ARBA00012784"/>
    </source>
</evidence>
<dbReference type="PANTHER" id="PTHR11409">
    <property type="entry name" value="ADENOSINE DEAMINASE"/>
    <property type="match status" value="1"/>
</dbReference>
<protein>
    <recommendedName>
        <fullName evidence="3">adenosine deaminase</fullName>
        <ecNumber evidence="3">3.5.4.4</ecNumber>
    </recommendedName>
</protein>
<dbReference type="EC" id="3.5.4.4" evidence="3"/>
<dbReference type="EMBL" id="QTSU01000004">
    <property type="protein sequence ID" value="RDZ26322.1"/>
    <property type="molecule type" value="Genomic_DNA"/>
</dbReference>
<dbReference type="InterPro" id="IPR006330">
    <property type="entry name" value="Ado/ade_deaminase"/>
</dbReference>
<dbReference type="Gene3D" id="3.20.20.140">
    <property type="entry name" value="Metal-dependent hydrolases"/>
    <property type="match status" value="1"/>
</dbReference>
<keyword evidence="5" id="KW-0378">Hydrolase</keyword>
<sequence length="492" mass="53453">MLLAALLPAAAVQGREANDETRVAAYFERIAQSPPRLRMFLQAMPKGGDLHNHASGSVYAEDYLRWAGEQGYCVDSASHRIERPPCEAPGRLPARDLASRDYASYSRAIDTLSMRNAPLPDADHFFASFDGFRAVSSGDDGRVIAATRELAAADQVAYLELMSMPAGAKPLLEAVQHLDGEDFAGLNDVLDPLLPAAVARARAEVDGEEARFAQAQACGTAAAAPACAVEVRYQIPVLRQRSPAQAYAAMRFGFALALADPRWVGVNIVGPEHHPVAQRDYGLHMRMFAQLKHRYPSVRLALHAGEQTLGLVPPQALRDHIALAVRLAGADRIGHGVDIAYETDAPALLREMARRRVAVEINLSSNAAILGVSGPAHPLATYREAGVPVVLSTDDQGVLRSDLSHEYQRAVQEQGLRYPDLKQIARDSLEYAFLPGASLWTSRAGGARVDACARSREAADADCERYLQGSAKARQQWRLELALAKFEREVGR</sequence>
<comment type="cofactor">
    <cofactor evidence="1">
        <name>Zn(2+)</name>
        <dbReference type="ChEBI" id="CHEBI:29105"/>
    </cofactor>
</comment>
<evidence type="ECO:0000259" key="7">
    <source>
        <dbReference type="Pfam" id="PF00962"/>
    </source>
</evidence>
<dbReference type="GO" id="GO:0046872">
    <property type="term" value="F:metal ion binding"/>
    <property type="evidence" value="ECO:0007669"/>
    <property type="project" value="UniProtKB-KW"/>
</dbReference>
<dbReference type="SUPFAM" id="SSF51556">
    <property type="entry name" value="Metallo-dependent hydrolases"/>
    <property type="match status" value="1"/>
</dbReference>
<comment type="similarity">
    <text evidence="2">Belongs to the metallo-dependent hydrolases superfamily. Adenosine and AMP deaminases family.</text>
</comment>
<accession>A0A371JXJ6</accession>
<comment type="caution">
    <text evidence="8">The sequence shown here is derived from an EMBL/GenBank/DDBJ whole genome shotgun (WGS) entry which is preliminary data.</text>
</comment>
<dbReference type="GO" id="GO:0006154">
    <property type="term" value="P:adenosine catabolic process"/>
    <property type="evidence" value="ECO:0007669"/>
    <property type="project" value="TreeGrafter"/>
</dbReference>
<evidence type="ECO:0000256" key="5">
    <source>
        <dbReference type="ARBA" id="ARBA00022801"/>
    </source>
</evidence>
<reference evidence="8 9" key="1">
    <citation type="submission" date="2018-08" db="EMBL/GenBank/DDBJ databases">
        <title>Lysobacter sp. zong2l5, whole genome shotgun sequence.</title>
        <authorList>
            <person name="Zhang X."/>
            <person name="Feng G."/>
            <person name="Zhu H."/>
        </authorList>
    </citation>
    <scope>NUCLEOTIDE SEQUENCE [LARGE SCALE GENOMIC DNA]</scope>
    <source>
        <strain evidence="9">zong2l5</strain>
    </source>
</reference>
<keyword evidence="4" id="KW-0479">Metal-binding</keyword>
<dbReference type="Pfam" id="PF00962">
    <property type="entry name" value="A_deaminase"/>
    <property type="match status" value="1"/>
</dbReference>
<gene>
    <name evidence="8" type="ORF">DX914_17870</name>
</gene>
<dbReference type="GO" id="GO:0005829">
    <property type="term" value="C:cytosol"/>
    <property type="evidence" value="ECO:0007669"/>
    <property type="project" value="TreeGrafter"/>
</dbReference>
<name>A0A371JXJ6_9GAMM</name>
<evidence type="ECO:0000256" key="1">
    <source>
        <dbReference type="ARBA" id="ARBA00001947"/>
    </source>
</evidence>
<dbReference type="GO" id="GO:0046103">
    <property type="term" value="P:inosine biosynthetic process"/>
    <property type="evidence" value="ECO:0007669"/>
    <property type="project" value="TreeGrafter"/>
</dbReference>
<keyword evidence="9" id="KW-1185">Reference proteome</keyword>
<dbReference type="Proteomes" id="UP000264492">
    <property type="component" value="Unassembled WGS sequence"/>
</dbReference>
<dbReference type="InterPro" id="IPR032466">
    <property type="entry name" value="Metal_Hydrolase"/>
</dbReference>
<keyword evidence="6" id="KW-0862">Zinc</keyword>
<dbReference type="AlphaFoldDB" id="A0A371JXJ6"/>
<dbReference type="GO" id="GO:0004000">
    <property type="term" value="F:adenosine deaminase activity"/>
    <property type="evidence" value="ECO:0007669"/>
    <property type="project" value="UniProtKB-ARBA"/>
</dbReference>
<dbReference type="PANTHER" id="PTHR11409:SF43">
    <property type="entry name" value="ADENOSINE DEAMINASE"/>
    <property type="match status" value="1"/>
</dbReference>
<evidence type="ECO:0000256" key="4">
    <source>
        <dbReference type="ARBA" id="ARBA00022723"/>
    </source>
</evidence>
<evidence type="ECO:0000313" key="8">
    <source>
        <dbReference type="EMBL" id="RDZ26322.1"/>
    </source>
</evidence>
<evidence type="ECO:0000256" key="2">
    <source>
        <dbReference type="ARBA" id="ARBA00006676"/>
    </source>
</evidence>
<evidence type="ECO:0000313" key="9">
    <source>
        <dbReference type="Proteomes" id="UP000264492"/>
    </source>
</evidence>
<dbReference type="InterPro" id="IPR001365">
    <property type="entry name" value="A_deaminase_dom"/>
</dbReference>
<feature type="domain" description="Adenosine deaminase" evidence="7">
    <location>
        <begin position="194"/>
        <end position="435"/>
    </location>
</feature>
<dbReference type="GO" id="GO:0043103">
    <property type="term" value="P:hypoxanthine salvage"/>
    <property type="evidence" value="ECO:0007669"/>
    <property type="project" value="TreeGrafter"/>
</dbReference>